<name>A0ABM9HBD1_9BACT</name>
<accession>A0ABM9HBD1</accession>
<evidence type="ECO:0000313" key="4">
    <source>
        <dbReference type="EMBL" id="CAI2717500.1"/>
    </source>
</evidence>
<dbReference type="PANTHER" id="PTHR21600:SF83">
    <property type="entry name" value="PSEUDOURIDYLATE SYNTHASE RPUSD4, MITOCHONDRIAL"/>
    <property type="match status" value="1"/>
</dbReference>
<organism evidence="4 5">
    <name type="scientific">Nitrospina watsonii</name>
    <dbReference type="NCBI Taxonomy" id="1323948"/>
    <lineage>
        <taxon>Bacteria</taxon>
        <taxon>Pseudomonadati</taxon>
        <taxon>Nitrospinota/Tectimicrobiota group</taxon>
        <taxon>Nitrospinota</taxon>
        <taxon>Nitrospinia</taxon>
        <taxon>Nitrospinales</taxon>
        <taxon>Nitrospinaceae</taxon>
        <taxon>Nitrospina</taxon>
    </lineage>
</organism>
<reference evidence="4 5" key="1">
    <citation type="submission" date="2022-09" db="EMBL/GenBank/DDBJ databases">
        <authorList>
            <person name="Kop L."/>
        </authorList>
    </citation>
    <scope>NUCLEOTIDE SEQUENCE [LARGE SCALE GENOMIC DNA]</scope>
    <source>
        <strain evidence="4 5">347</strain>
    </source>
</reference>
<gene>
    <name evidence="4" type="ORF">NSPWAT_0641</name>
</gene>
<sequence length="224" mass="24839">MKDSAAPGLSILFLDNHLVAVDKPAGLLTQSDVRGAPNLLDQTRDWIKNEYGKPGKVYLGLVHRLDRPVSGVVLFARTSKAASRLSEQFRNHTAQKFYLALVEGVPEKETGRLVHYLRKEKSLKTTVFPRPAPEAKQAELTYTVLENKGETSLVEVELHTGRFHQIRAQLGFIGHPLVGDVKYRAQSTLPEGRIALHANKLIVTHPTTGEPLTLESPAPEDWPS</sequence>
<evidence type="ECO:0000313" key="5">
    <source>
        <dbReference type="Proteomes" id="UP001157733"/>
    </source>
</evidence>
<dbReference type="InterPro" id="IPR006145">
    <property type="entry name" value="PsdUridine_synth_RsuA/RluA"/>
</dbReference>
<evidence type="ECO:0000256" key="1">
    <source>
        <dbReference type="ARBA" id="ARBA00010876"/>
    </source>
</evidence>
<dbReference type="EMBL" id="OX336137">
    <property type="protein sequence ID" value="CAI2717500.1"/>
    <property type="molecule type" value="Genomic_DNA"/>
</dbReference>
<dbReference type="Proteomes" id="UP001157733">
    <property type="component" value="Chromosome"/>
</dbReference>
<dbReference type="InterPro" id="IPR020103">
    <property type="entry name" value="PsdUridine_synth_cat_dom_sf"/>
</dbReference>
<dbReference type="SUPFAM" id="SSF55120">
    <property type="entry name" value="Pseudouridine synthase"/>
    <property type="match status" value="1"/>
</dbReference>
<proteinExistence type="inferred from homology"/>
<dbReference type="GO" id="GO:0016853">
    <property type="term" value="F:isomerase activity"/>
    <property type="evidence" value="ECO:0007669"/>
    <property type="project" value="UniProtKB-KW"/>
</dbReference>
<dbReference type="Pfam" id="PF00849">
    <property type="entry name" value="PseudoU_synth_2"/>
    <property type="match status" value="1"/>
</dbReference>
<dbReference type="PANTHER" id="PTHR21600">
    <property type="entry name" value="MITOCHONDRIAL RNA PSEUDOURIDINE SYNTHASE"/>
    <property type="match status" value="1"/>
</dbReference>
<dbReference type="CDD" id="cd02869">
    <property type="entry name" value="PseudoU_synth_RluA_like"/>
    <property type="match status" value="1"/>
</dbReference>
<dbReference type="RefSeq" id="WP_282010437.1">
    <property type="nucleotide sequence ID" value="NZ_OX336137.1"/>
</dbReference>
<dbReference type="Gene3D" id="3.30.2350.10">
    <property type="entry name" value="Pseudouridine synthase"/>
    <property type="match status" value="1"/>
</dbReference>
<dbReference type="EC" id="5.4.99.-" evidence="4"/>
<protein>
    <submittedName>
        <fullName evidence="4">Pseudouridine synthase</fullName>
        <ecNumber evidence="4">5.4.99.-</ecNumber>
    </submittedName>
</protein>
<dbReference type="InterPro" id="IPR050188">
    <property type="entry name" value="RluA_PseudoU_synthase"/>
</dbReference>
<evidence type="ECO:0000259" key="3">
    <source>
        <dbReference type="Pfam" id="PF00849"/>
    </source>
</evidence>
<keyword evidence="5" id="KW-1185">Reference proteome</keyword>
<dbReference type="PROSITE" id="PS01129">
    <property type="entry name" value="PSI_RLU"/>
    <property type="match status" value="1"/>
</dbReference>
<comment type="similarity">
    <text evidence="1">Belongs to the pseudouridine synthase RluA family.</text>
</comment>
<keyword evidence="2 4" id="KW-0413">Isomerase</keyword>
<dbReference type="InterPro" id="IPR006224">
    <property type="entry name" value="PsdUridine_synth_RluA-like_CS"/>
</dbReference>
<feature type="domain" description="Pseudouridine synthase RsuA/RluA-like" evidence="3">
    <location>
        <begin position="17"/>
        <end position="170"/>
    </location>
</feature>
<evidence type="ECO:0000256" key="2">
    <source>
        <dbReference type="ARBA" id="ARBA00023235"/>
    </source>
</evidence>